<dbReference type="PANTHER" id="PTHR38848">
    <property type="entry name" value="G-PROTEIN COUPLED RECEPTORS FAMILY 3 PROFILE DOMAIN-CONTAINING PROTEIN"/>
    <property type="match status" value="1"/>
</dbReference>
<name>A0A6G1HJ42_9PEZI</name>
<dbReference type="EMBL" id="ML996709">
    <property type="protein sequence ID" value="KAF2396012.1"/>
    <property type="molecule type" value="Genomic_DNA"/>
</dbReference>
<feature type="transmembrane region" description="Helical" evidence="1">
    <location>
        <begin position="35"/>
        <end position="54"/>
    </location>
</feature>
<feature type="transmembrane region" description="Helical" evidence="1">
    <location>
        <begin position="74"/>
        <end position="92"/>
    </location>
</feature>
<keyword evidence="1" id="KW-0472">Membrane</keyword>
<feature type="non-terminal residue" evidence="2">
    <location>
        <position position="1"/>
    </location>
</feature>
<sequence length="195" mass="21848">VLLLMFVDSFIFCFVSGVIRYGVGVNISGSMCHASILLCLTFYLTTKILLYYYFVEKAVSPEDGAPARLTSKRIVGGRQACYSTIFIITYLYRIHFFNVKGMCVIGIARKALIPMIVFEIVINCYLTGYFVVHVRALYSYRTNSNPKLRRIAVRSLIGSFATLTSSVTNLSVLAARDGELAWVCLTCCLADSKFY</sequence>
<dbReference type="Proteomes" id="UP000799640">
    <property type="component" value="Unassembled WGS sequence"/>
</dbReference>
<evidence type="ECO:0000313" key="3">
    <source>
        <dbReference type="Proteomes" id="UP000799640"/>
    </source>
</evidence>
<evidence type="ECO:0000313" key="2">
    <source>
        <dbReference type="EMBL" id="KAF2396012.1"/>
    </source>
</evidence>
<dbReference type="OrthoDB" id="3210850at2759"/>
<dbReference type="PANTHER" id="PTHR38848:SF3">
    <property type="entry name" value="G-PROTEIN COUPLED RECEPTORS FAMILY 3 PROFILE DOMAIN-CONTAINING PROTEIN"/>
    <property type="match status" value="1"/>
</dbReference>
<keyword evidence="1" id="KW-1133">Transmembrane helix</keyword>
<feature type="transmembrane region" description="Helical" evidence="1">
    <location>
        <begin position="112"/>
        <end position="131"/>
    </location>
</feature>
<feature type="transmembrane region" description="Helical" evidence="1">
    <location>
        <begin position="151"/>
        <end position="172"/>
    </location>
</feature>
<organism evidence="2 3">
    <name type="scientific">Trichodelitschia bisporula</name>
    <dbReference type="NCBI Taxonomy" id="703511"/>
    <lineage>
        <taxon>Eukaryota</taxon>
        <taxon>Fungi</taxon>
        <taxon>Dikarya</taxon>
        <taxon>Ascomycota</taxon>
        <taxon>Pezizomycotina</taxon>
        <taxon>Dothideomycetes</taxon>
        <taxon>Dothideomycetes incertae sedis</taxon>
        <taxon>Phaeotrichales</taxon>
        <taxon>Phaeotrichaceae</taxon>
        <taxon>Trichodelitschia</taxon>
    </lineage>
</organism>
<reference evidence="2" key="1">
    <citation type="journal article" date="2020" name="Stud. Mycol.">
        <title>101 Dothideomycetes genomes: a test case for predicting lifestyles and emergence of pathogens.</title>
        <authorList>
            <person name="Haridas S."/>
            <person name="Albert R."/>
            <person name="Binder M."/>
            <person name="Bloem J."/>
            <person name="Labutti K."/>
            <person name="Salamov A."/>
            <person name="Andreopoulos B."/>
            <person name="Baker S."/>
            <person name="Barry K."/>
            <person name="Bills G."/>
            <person name="Bluhm B."/>
            <person name="Cannon C."/>
            <person name="Castanera R."/>
            <person name="Culley D."/>
            <person name="Daum C."/>
            <person name="Ezra D."/>
            <person name="Gonzalez J."/>
            <person name="Henrissat B."/>
            <person name="Kuo A."/>
            <person name="Liang C."/>
            <person name="Lipzen A."/>
            <person name="Lutzoni F."/>
            <person name="Magnuson J."/>
            <person name="Mondo S."/>
            <person name="Nolan M."/>
            <person name="Ohm R."/>
            <person name="Pangilinan J."/>
            <person name="Park H.-J."/>
            <person name="Ramirez L."/>
            <person name="Alfaro M."/>
            <person name="Sun H."/>
            <person name="Tritt A."/>
            <person name="Yoshinaga Y."/>
            <person name="Zwiers L.-H."/>
            <person name="Turgeon B."/>
            <person name="Goodwin S."/>
            <person name="Spatafora J."/>
            <person name="Crous P."/>
            <person name="Grigoriev I."/>
        </authorList>
    </citation>
    <scope>NUCLEOTIDE SEQUENCE</scope>
    <source>
        <strain evidence="2">CBS 262.69</strain>
    </source>
</reference>
<keyword evidence="1" id="KW-0812">Transmembrane</keyword>
<evidence type="ECO:0000256" key="1">
    <source>
        <dbReference type="SAM" id="Phobius"/>
    </source>
</evidence>
<dbReference type="AlphaFoldDB" id="A0A6G1HJ42"/>
<accession>A0A6G1HJ42</accession>
<proteinExistence type="predicted"/>
<feature type="transmembrane region" description="Helical" evidence="1">
    <location>
        <begin position="6"/>
        <end position="23"/>
    </location>
</feature>
<protein>
    <submittedName>
        <fullName evidence="2">Uncharacterized protein</fullName>
    </submittedName>
</protein>
<gene>
    <name evidence="2" type="ORF">EJ06DRAFT_484217</name>
</gene>
<keyword evidence="3" id="KW-1185">Reference proteome</keyword>